<dbReference type="Proteomes" id="UP000734854">
    <property type="component" value="Unassembled WGS sequence"/>
</dbReference>
<dbReference type="EMBL" id="JACMSC010000010">
    <property type="protein sequence ID" value="KAG6503235.1"/>
    <property type="molecule type" value="Genomic_DNA"/>
</dbReference>
<accession>A0A8J5G908</accession>
<protein>
    <submittedName>
        <fullName evidence="1">Uncharacterized protein</fullName>
    </submittedName>
</protein>
<reference evidence="1 2" key="1">
    <citation type="submission" date="2020-08" db="EMBL/GenBank/DDBJ databases">
        <title>Plant Genome Project.</title>
        <authorList>
            <person name="Zhang R.-G."/>
        </authorList>
    </citation>
    <scope>NUCLEOTIDE SEQUENCE [LARGE SCALE GENOMIC DNA]</scope>
    <source>
        <tissue evidence="1">Rhizome</tissue>
    </source>
</reference>
<evidence type="ECO:0000313" key="1">
    <source>
        <dbReference type="EMBL" id="KAG6503235.1"/>
    </source>
</evidence>
<organism evidence="1 2">
    <name type="scientific">Zingiber officinale</name>
    <name type="common">Ginger</name>
    <name type="synonym">Amomum zingiber</name>
    <dbReference type="NCBI Taxonomy" id="94328"/>
    <lineage>
        <taxon>Eukaryota</taxon>
        <taxon>Viridiplantae</taxon>
        <taxon>Streptophyta</taxon>
        <taxon>Embryophyta</taxon>
        <taxon>Tracheophyta</taxon>
        <taxon>Spermatophyta</taxon>
        <taxon>Magnoliopsida</taxon>
        <taxon>Liliopsida</taxon>
        <taxon>Zingiberales</taxon>
        <taxon>Zingiberaceae</taxon>
        <taxon>Zingiber</taxon>
    </lineage>
</organism>
<gene>
    <name evidence="1" type="ORF">ZIOFF_035546</name>
</gene>
<dbReference type="AlphaFoldDB" id="A0A8J5G908"/>
<proteinExistence type="predicted"/>
<name>A0A8J5G908_ZINOF</name>
<comment type="caution">
    <text evidence="1">The sequence shown here is derived from an EMBL/GenBank/DDBJ whole genome shotgun (WGS) entry which is preliminary data.</text>
</comment>
<keyword evidence="2" id="KW-1185">Reference proteome</keyword>
<evidence type="ECO:0000313" key="2">
    <source>
        <dbReference type="Proteomes" id="UP000734854"/>
    </source>
</evidence>
<sequence length="103" mass="11535">MMQVLGSQFRYVKGLGPLPKLSIVGGSRVTNISSKHHDDYKKFATIQKTIDEQNLTIREQHKKFEELLHQLQQVIPGFSFQPSLACSSIRPPPPPPPPPSSTM</sequence>